<comment type="similarity">
    <text evidence="1">Belongs to the sulfatase family.</text>
</comment>
<organism evidence="4 5">
    <name type="scientific">Paenibacillus allorhizosphaerae</name>
    <dbReference type="NCBI Taxonomy" id="2849866"/>
    <lineage>
        <taxon>Bacteria</taxon>
        <taxon>Bacillati</taxon>
        <taxon>Bacillota</taxon>
        <taxon>Bacilli</taxon>
        <taxon>Bacillales</taxon>
        <taxon>Paenibacillaceae</taxon>
        <taxon>Paenibacillus</taxon>
    </lineage>
</organism>
<accession>A0ABM8V9N9</accession>
<keyword evidence="5" id="KW-1185">Reference proteome</keyword>
<name>A0ABM8V9N9_9BACL</name>
<evidence type="ECO:0000313" key="4">
    <source>
        <dbReference type="EMBL" id="CAG7613934.1"/>
    </source>
</evidence>
<dbReference type="Pfam" id="PF00884">
    <property type="entry name" value="Sulfatase"/>
    <property type="match status" value="1"/>
</dbReference>
<dbReference type="GO" id="GO:0004065">
    <property type="term" value="F:arylsulfatase activity"/>
    <property type="evidence" value="ECO:0007669"/>
    <property type="project" value="UniProtKB-EC"/>
</dbReference>
<dbReference type="RefSeq" id="WP_218096430.1">
    <property type="nucleotide sequence ID" value="NZ_CAJVCE010000001.1"/>
</dbReference>
<dbReference type="EC" id="3.1.6.1" evidence="4"/>
<dbReference type="InterPro" id="IPR000917">
    <property type="entry name" value="Sulfatase_N"/>
</dbReference>
<feature type="domain" description="Sulfatase N-terminal" evidence="3">
    <location>
        <begin position="5"/>
        <end position="416"/>
    </location>
</feature>
<protein>
    <submittedName>
        <fullName evidence="4">Arylsulfatase</fullName>
        <ecNumber evidence="4">3.1.6.1</ecNumber>
    </submittedName>
</protein>
<evidence type="ECO:0000256" key="2">
    <source>
        <dbReference type="ARBA" id="ARBA00022801"/>
    </source>
</evidence>
<dbReference type="EMBL" id="CAJVCE010000001">
    <property type="protein sequence ID" value="CAG7613934.1"/>
    <property type="molecule type" value="Genomic_DNA"/>
</dbReference>
<sequence>MSNRPNIIVILNDDMGYSDIGCYGGEVDTPNLNSLADNGIRFAQFYNTARCSPTRASLLTGLHPHQTGIGVLINDDGPEGYAGNLNGRCVTIAEVLRDNDYRNYMSGKWHVATNTKTVNDTWPIQRGFDRFYGILAGAANYFYPGTLTRDNENVEHEALNDDRYYFTDAISEYAVQFIKEHVQQHPDKPFFQYVAYTAPHWPLHAHEEDIAKYKGRFDEGWDRLREERLKRMIAMGLIDESWKLTERDPEQPRWEDAEDKAWQLRRMEVYAAQIDRMDQGIGTILQTLKDTGQWENTIIFFLADNGGCAEELAPGSGAARVNKGIGRERTKRNELVSFGNRRDITPGAENTYQSYGAAWANLSNTPFRLYKHWVHEGGIATPLIVHWPESINDKGVIRHTPGQLTDIMATILEITGASYPATYKGRQIVPLEGNSLVTVMDRDTRENRPLFWEHEGNAAVRTGNWKLVKKYPGSWELYDMEKDRTETNDLSGEYPDIVAELSKQYEIWADRSGVIPREKIVALKERERRIEK</sequence>
<dbReference type="InterPro" id="IPR050738">
    <property type="entry name" value="Sulfatase"/>
</dbReference>
<proteinExistence type="inferred from homology"/>
<reference evidence="4 5" key="1">
    <citation type="submission" date="2021-06" db="EMBL/GenBank/DDBJ databases">
        <authorList>
            <person name="Criscuolo A."/>
        </authorList>
    </citation>
    <scope>NUCLEOTIDE SEQUENCE [LARGE SCALE GENOMIC DNA]</scope>
    <source>
        <strain evidence="5">CIP 111802</strain>
    </source>
</reference>
<dbReference type="CDD" id="cd16025">
    <property type="entry name" value="PAS_like"/>
    <property type="match status" value="1"/>
</dbReference>
<dbReference type="Proteomes" id="UP000730618">
    <property type="component" value="Unassembled WGS sequence"/>
</dbReference>
<evidence type="ECO:0000313" key="5">
    <source>
        <dbReference type="Proteomes" id="UP000730618"/>
    </source>
</evidence>
<comment type="caution">
    <text evidence="4">The sequence shown here is derived from an EMBL/GenBank/DDBJ whole genome shotgun (WGS) entry which is preliminary data.</text>
</comment>
<dbReference type="PANTHER" id="PTHR42693:SF53">
    <property type="entry name" value="ENDO-4-O-SULFATASE"/>
    <property type="match status" value="1"/>
</dbReference>
<keyword evidence="2 4" id="KW-0378">Hydrolase</keyword>
<dbReference type="PANTHER" id="PTHR42693">
    <property type="entry name" value="ARYLSULFATASE FAMILY MEMBER"/>
    <property type="match status" value="1"/>
</dbReference>
<gene>
    <name evidence="4" type="primary">atsA_1</name>
    <name evidence="4" type="ORF">PAECIP111802_00027</name>
</gene>
<evidence type="ECO:0000256" key="1">
    <source>
        <dbReference type="ARBA" id="ARBA00008779"/>
    </source>
</evidence>
<evidence type="ECO:0000259" key="3">
    <source>
        <dbReference type="Pfam" id="PF00884"/>
    </source>
</evidence>